<dbReference type="PANTHER" id="PTHR43782">
    <property type="entry name" value="ARGINASE"/>
    <property type="match status" value="1"/>
</dbReference>
<keyword evidence="2 5" id="KW-0378">Hydrolase</keyword>
<dbReference type="RefSeq" id="WP_255892910.1">
    <property type="nucleotide sequence ID" value="NZ_JAFMZM010000007.1"/>
</dbReference>
<name>A0ABW2N8S9_9ACTN</name>
<organism evidence="5 6">
    <name type="scientific">Nocardioides astragali</name>
    <dbReference type="NCBI Taxonomy" id="1776736"/>
    <lineage>
        <taxon>Bacteria</taxon>
        <taxon>Bacillati</taxon>
        <taxon>Actinomycetota</taxon>
        <taxon>Actinomycetes</taxon>
        <taxon>Propionibacteriales</taxon>
        <taxon>Nocardioidaceae</taxon>
        <taxon>Nocardioides</taxon>
    </lineage>
</organism>
<sequence>MSSTTPSAHPVGLTHFAGRAGDHNDLAMIGSRELADALSARLGIEITTVGVPEPARSVGWKEELDAATPALKAMASQLDHVFSSGLTPLTACSRCAVALATLPVVAAHRPDAVVVWFDAHADLNTPEKTTSGYLGGLAYSGPLGLWDSGLGSGLTTDNAILVGARDLDPAEQELIDTGTIPLVKVGPSMADDLGTVVDGRPVYVHIDCDVLDAGTVPTDYLVPGGMTLADLRATAEVLAESEIVGLEVGELESARDEETPPSYVTALLEALTPLLTTASP</sequence>
<evidence type="ECO:0000256" key="3">
    <source>
        <dbReference type="ARBA" id="ARBA00023211"/>
    </source>
</evidence>
<dbReference type="GO" id="GO:0016787">
    <property type="term" value="F:hydrolase activity"/>
    <property type="evidence" value="ECO:0007669"/>
    <property type="project" value="UniProtKB-KW"/>
</dbReference>
<dbReference type="InterPro" id="IPR023696">
    <property type="entry name" value="Ureohydrolase_dom_sf"/>
</dbReference>
<reference evidence="6" key="1">
    <citation type="journal article" date="2019" name="Int. J. Syst. Evol. Microbiol.">
        <title>The Global Catalogue of Microorganisms (GCM) 10K type strain sequencing project: providing services to taxonomists for standard genome sequencing and annotation.</title>
        <authorList>
            <consortium name="The Broad Institute Genomics Platform"/>
            <consortium name="The Broad Institute Genome Sequencing Center for Infectious Disease"/>
            <person name="Wu L."/>
            <person name="Ma J."/>
        </authorList>
    </citation>
    <scope>NUCLEOTIDE SEQUENCE [LARGE SCALE GENOMIC DNA]</scope>
    <source>
        <strain evidence="6">FCH27</strain>
    </source>
</reference>
<dbReference type="Pfam" id="PF00491">
    <property type="entry name" value="Arginase"/>
    <property type="match status" value="1"/>
</dbReference>
<dbReference type="EC" id="3.5.3.-" evidence="5"/>
<keyword evidence="1" id="KW-0479">Metal-binding</keyword>
<evidence type="ECO:0000256" key="4">
    <source>
        <dbReference type="PROSITE-ProRule" id="PRU00742"/>
    </source>
</evidence>
<protein>
    <submittedName>
        <fullName evidence="5">Arginase family protein</fullName>
        <ecNumber evidence="5">3.5.3.-</ecNumber>
    </submittedName>
</protein>
<accession>A0ABW2N8S9</accession>
<dbReference type="PROSITE" id="PS51409">
    <property type="entry name" value="ARGINASE_2"/>
    <property type="match status" value="1"/>
</dbReference>
<comment type="similarity">
    <text evidence="4">Belongs to the arginase family.</text>
</comment>
<dbReference type="CDD" id="cd09999">
    <property type="entry name" value="Arginase-like_1"/>
    <property type="match status" value="1"/>
</dbReference>
<dbReference type="Proteomes" id="UP001596524">
    <property type="component" value="Unassembled WGS sequence"/>
</dbReference>
<dbReference type="Gene3D" id="3.40.800.10">
    <property type="entry name" value="Ureohydrolase domain"/>
    <property type="match status" value="1"/>
</dbReference>
<evidence type="ECO:0000313" key="5">
    <source>
        <dbReference type="EMBL" id="MFC7362874.1"/>
    </source>
</evidence>
<dbReference type="PANTHER" id="PTHR43782:SF3">
    <property type="entry name" value="ARGINASE"/>
    <property type="match status" value="1"/>
</dbReference>
<gene>
    <name evidence="5" type="ORF">ACFQO6_21570</name>
</gene>
<evidence type="ECO:0000313" key="6">
    <source>
        <dbReference type="Proteomes" id="UP001596524"/>
    </source>
</evidence>
<evidence type="ECO:0000256" key="1">
    <source>
        <dbReference type="ARBA" id="ARBA00022723"/>
    </source>
</evidence>
<dbReference type="EMBL" id="JBHTCH010000027">
    <property type="protein sequence ID" value="MFC7362874.1"/>
    <property type="molecule type" value="Genomic_DNA"/>
</dbReference>
<keyword evidence="6" id="KW-1185">Reference proteome</keyword>
<comment type="caution">
    <text evidence="5">The sequence shown here is derived from an EMBL/GenBank/DDBJ whole genome shotgun (WGS) entry which is preliminary data.</text>
</comment>
<evidence type="ECO:0000256" key="2">
    <source>
        <dbReference type="ARBA" id="ARBA00022801"/>
    </source>
</evidence>
<proteinExistence type="inferred from homology"/>
<keyword evidence="3" id="KW-0464">Manganese</keyword>
<dbReference type="SUPFAM" id="SSF52768">
    <property type="entry name" value="Arginase/deacetylase"/>
    <property type="match status" value="1"/>
</dbReference>
<dbReference type="InterPro" id="IPR006035">
    <property type="entry name" value="Ureohydrolase"/>
</dbReference>